<feature type="transmembrane region" description="Helical" evidence="12">
    <location>
        <begin position="98"/>
        <end position="120"/>
    </location>
</feature>
<evidence type="ECO:0000313" key="15">
    <source>
        <dbReference type="Proteomes" id="UP000253472"/>
    </source>
</evidence>
<dbReference type="InterPro" id="IPR001594">
    <property type="entry name" value="Palmitoyltrfase_DHHC"/>
</dbReference>
<evidence type="ECO:0000256" key="9">
    <source>
        <dbReference type="ARBA" id="ARBA00023315"/>
    </source>
</evidence>
<keyword evidence="4" id="KW-0256">Endoplasmic reticulum</keyword>
<sequence>MLFTLILIITVVSSIATFLLLFGDSPSFRNTPIHKLRNGLLSVSKDLFQFYIWLDDKTNGQLLKILNWIVPLGYTFVVTFCFYLFFRHTVPMLEPIGAFQVFTIYISIALIYVATALGAFSDPGRITSASLQNYKHTPNQLIFFDNKSCSTCKIIKPARSKHCSVCNDCYLLYDHHCVWLNNCIGYYNYRWFMLFLVANINMLGYGGWLCHAALTPVLWNKITSTTEANKITGIFLILCSIFIVITVLFTGLHLRYVYLGVTTNELDKWGEIDYLVGLEVLFKISPSINGESYVEKASFDGRPVYISLNDERVLIDESNINNYNLLPVQSVETDIINVYDKGFWQNLIDRVFV</sequence>
<evidence type="ECO:0000313" key="14">
    <source>
        <dbReference type="EMBL" id="RCK66226.1"/>
    </source>
</evidence>
<feature type="transmembrane region" description="Helical" evidence="12">
    <location>
        <begin position="234"/>
        <end position="258"/>
    </location>
</feature>
<comment type="catalytic activity">
    <reaction evidence="11 12">
        <text>L-cysteinyl-[protein] + hexadecanoyl-CoA = S-hexadecanoyl-L-cysteinyl-[protein] + CoA</text>
        <dbReference type="Rhea" id="RHEA:36683"/>
        <dbReference type="Rhea" id="RHEA-COMP:10131"/>
        <dbReference type="Rhea" id="RHEA-COMP:11032"/>
        <dbReference type="ChEBI" id="CHEBI:29950"/>
        <dbReference type="ChEBI" id="CHEBI:57287"/>
        <dbReference type="ChEBI" id="CHEBI:57379"/>
        <dbReference type="ChEBI" id="CHEBI:74151"/>
        <dbReference type="EC" id="2.3.1.225"/>
    </reaction>
</comment>
<organism evidence="14 15">
    <name type="scientific">Candida viswanathii</name>
    <dbReference type="NCBI Taxonomy" id="5486"/>
    <lineage>
        <taxon>Eukaryota</taxon>
        <taxon>Fungi</taxon>
        <taxon>Dikarya</taxon>
        <taxon>Ascomycota</taxon>
        <taxon>Saccharomycotina</taxon>
        <taxon>Pichiomycetes</taxon>
        <taxon>Debaryomycetaceae</taxon>
        <taxon>Candida/Lodderomyces clade</taxon>
        <taxon>Candida</taxon>
    </lineage>
</organism>
<evidence type="ECO:0000256" key="1">
    <source>
        <dbReference type="ARBA" id="ARBA00004477"/>
    </source>
</evidence>
<dbReference type="PROSITE" id="PS50216">
    <property type="entry name" value="DHHC"/>
    <property type="match status" value="1"/>
</dbReference>
<dbReference type="EMBL" id="QLNQ01000017">
    <property type="protein sequence ID" value="RCK66226.1"/>
    <property type="molecule type" value="Genomic_DNA"/>
</dbReference>
<keyword evidence="3 12" id="KW-0812">Transmembrane</keyword>
<dbReference type="InterPro" id="IPR039859">
    <property type="entry name" value="PFA4/ZDH16/20/ERF2-like"/>
</dbReference>
<keyword evidence="7" id="KW-0564">Palmitate</keyword>
<dbReference type="Pfam" id="PF01529">
    <property type="entry name" value="DHHC"/>
    <property type="match status" value="1"/>
</dbReference>
<name>A0A367YK12_9ASCO</name>
<comment type="domain">
    <text evidence="12">The DHHC domain is required for palmitoyltransferase activity.</text>
</comment>
<keyword evidence="5 12" id="KW-1133">Transmembrane helix</keyword>
<feature type="domain" description="Palmitoyltransferase DHHC" evidence="13">
    <location>
        <begin position="144"/>
        <end position="268"/>
    </location>
</feature>
<dbReference type="GO" id="GO:0006612">
    <property type="term" value="P:protein targeting to membrane"/>
    <property type="evidence" value="ECO:0007669"/>
    <property type="project" value="TreeGrafter"/>
</dbReference>
<keyword evidence="6 12" id="KW-0472">Membrane</keyword>
<evidence type="ECO:0000256" key="12">
    <source>
        <dbReference type="RuleBase" id="RU079119"/>
    </source>
</evidence>
<evidence type="ECO:0000256" key="11">
    <source>
        <dbReference type="ARBA" id="ARBA00048048"/>
    </source>
</evidence>
<reference evidence="14 15" key="1">
    <citation type="submission" date="2018-06" db="EMBL/GenBank/DDBJ databases">
        <title>Whole genome sequencing of Candida tropicalis (genome annotated by CSBL at Korea University).</title>
        <authorList>
            <person name="Ahn J."/>
        </authorList>
    </citation>
    <scope>NUCLEOTIDE SEQUENCE [LARGE SCALE GENOMIC DNA]</scope>
    <source>
        <strain evidence="14 15">ATCC 20962</strain>
    </source>
</reference>
<keyword evidence="15" id="KW-1185">Reference proteome</keyword>
<dbReference type="GO" id="GO:0005794">
    <property type="term" value="C:Golgi apparatus"/>
    <property type="evidence" value="ECO:0007669"/>
    <property type="project" value="TreeGrafter"/>
</dbReference>
<comment type="subcellular location">
    <subcellularLocation>
        <location evidence="1">Endoplasmic reticulum membrane</location>
        <topology evidence="1">Multi-pass membrane protein</topology>
    </subcellularLocation>
</comment>
<dbReference type="STRING" id="5486.A0A367YK12"/>
<evidence type="ECO:0000256" key="7">
    <source>
        <dbReference type="ARBA" id="ARBA00023139"/>
    </source>
</evidence>
<dbReference type="PANTHER" id="PTHR22883:SF489">
    <property type="entry name" value="PALMITOYLTRANSFERASE SWF1"/>
    <property type="match status" value="1"/>
</dbReference>
<evidence type="ECO:0000256" key="6">
    <source>
        <dbReference type="ARBA" id="ARBA00023136"/>
    </source>
</evidence>
<feature type="transmembrane region" description="Helical" evidence="12">
    <location>
        <begin position="65"/>
        <end position="86"/>
    </location>
</feature>
<keyword evidence="2 12" id="KW-0808">Transferase</keyword>
<comment type="caution">
    <text evidence="14">The sequence shown here is derived from an EMBL/GenBank/DDBJ whole genome shotgun (WGS) entry which is preliminary data.</text>
</comment>
<evidence type="ECO:0000256" key="3">
    <source>
        <dbReference type="ARBA" id="ARBA00022692"/>
    </source>
</evidence>
<dbReference type="AlphaFoldDB" id="A0A367YK12"/>
<dbReference type="PANTHER" id="PTHR22883">
    <property type="entry name" value="ZINC FINGER DHHC DOMAIN CONTAINING PROTEIN"/>
    <property type="match status" value="1"/>
</dbReference>
<dbReference type="EC" id="2.3.1.225" evidence="12"/>
<keyword evidence="8" id="KW-0449">Lipoprotein</keyword>
<feature type="transmembrane region" description="Helical" evidence="12">
    <location>
        <begin position="191"/>
        <end position="214"/>
    </location>
</feature>
<evidence type="ECO:0000256" key="10">
    <source>
        <dbReference type="ARBA" id="ARBA00038463"/>
    </source>
</evidence>
<gene>
    <name evidence="14" type="primary">SWF1_0</name>
    <name evidence="14" type="ORF">Cantr_01907</name>
</gene>
<keyword evidence="9 12" id="KW-0012">Acyltransferase</keyword>
<comment type="similarity">
    <text evidence="10">Belongs to the DHHC palmitoyltransferase family. SWF1 subfamily.</text>
</comment>
<proteinExistence type="inferred from homology"/>
<feature type="transmembrane region" description="Helical" evidence="12">
    <location>
        <begin position="6"/>
        <end position="23"/>
    </location>
</feature>
<evidence type="ECO:0000259" key="13">
    <source>
        <dbReference type="Pfam" id="PF01529"/>
    </source>
</evidence>
<dbReference type="Proteomes" id="UP000253472">
    <property type="component" value="Unassembled WGS sequence"/>
</dbReference>
<protein>
    <recommendedName>
        <fullName evidence="12">Palmitoyltransferase</fullName>
        <ecNumber evidence="12">2.3.1.225</ecNumber>
    </recommendedName>
</protein>
<dbReference type="GO" id="GO:0005789">
    <property type="term" value="C:endoplasmic reticulum membrane"/>
    <property type="evidence" value="ECO:0007669"/>
    <property type="project" value="UniProtKB-SubCell"/>
</dbReference>
<evidence type="ECO:0000256" key="8">
    <source>
        <dbReference type="ARBA" id="ARBA00023288"/>
    </source>
</evidence>
<dbReference type="GO" id="GO:0019706">
    <property type="term" value="F:protein-cysteine S-palmitoyltransferase activity"/>
    <property type="evidence" value="ECO:0007669"/>
    <property type="project" value="UniProtKB-EC"/>
</dbReference>
<dbReference type="OrthoDB" id="9909019at2759"/>
<evidence type="ECO:0000256" key="5">
    <source>
        <dbReference type="ARBA" id="ARBA00022989"/>
    </source>
</evidence>
<evidence type="ECO:0000256" key="4">
    <source>
        <dbReference type="ARBA" id="ARBA00022824"/>
    </source>
</evidence>
<evidence type="ECO:0000256" key="2">
    <source>
        <dbReference type="ARBA" id="ARBA00022679"/>
    </source>
</evidence>
<accession>A0A367YK12</accession>